<evidence type="ECO:0000313" key="2">
    <source>
        <dbReference type="EMBL" id="OAD68037.1"/>
    </source>
</evidence>
<dbReference type="VEuPathDB" id="FungiDB:PHYBLDRAFT_188782"/>
<evidence type="ECO:0000259" key="1">
    <source>
        <dbReference type="Pfam" id="PF00536"/>
    </source>
</evidence>
<proteinExistence type="predicted"/>
<name>A0A167KGG1_PHYB8</name>
<sequence length="104" mass="11912">MSQQPRRFNDQQMVKAFLSDNCLSQYCERMIDEGFDQLRSVYDVTESDLASMGVKRGHRRMLQKAIADAKGTSPSLSVDTDKNGPGKYMGEHSMLIRWLQSTQY</sequence>
<accession>A0A167KGG1</accession>
<dbReference type="OrthoDB" id="1919336at2759"/>
<dbReference type="AlphaFoldDB" id="A0A167KGG1"/>
<evidence type="ECO:0000313" key="3">
    <source>
        <dbReference type="Proteomes" id="UP000077315"/>
    </source>
</evidence>
<protein>
    <recommendedName>
        <fullName evidence="1">SAM domain-containing protein</fullName>
    </recommendedName>
</protein>
<dbReference type="EMBL" id="KV440996">
    <property type="protein sequence ID" value="OAD68037.1"/>
    <property type="molecule type" value="Genomic_DNA"/>
</dbReference>
<feature type="domain" description="SAM" evidence="1">
    <location>
        <begin position="9"/>
        <end position="69"/>
    </location>
</feature>
<dbReference type="InterPro" id="IPR001660">
    <property type="entry name" value="SAM"/>
</dbReference>
<gene>
    <name evidence="2" type="ORF">PHYBLDRAFT_188782</name>
</gene>
<organism evidence="2 3">
    <name type="scientific">Phycomyces blakesleeanus (strain ATCC 8743b / DSM 1359 / FGSC 10004 / NBRC 33097 / NRRL 1555)</name>
    <dbReference type="NCBI Taxonomy" id="763407"/>
    <lineage>
        <taxon>Eukaryota</taxon>
        <taxon>Fungi</taxon>
        <taxon>Fungi incertae sedis</taxon>
        <taxon>Mucoromycota</taxon>
        <taxon>Mucoromycotina</taxon>
        <taxon>Mucoromycetes</taxon>
        <taxon>Mucorales</taxon>
        <taxon>Phycomycetaceae</taxon>
        <taxon>Phycomyces</taxon>
    </lineage>
</organism>
<dbReference type="Proteomes" id="UP000077315">
    <property type="component" value="Unassembled WGS sequence"/>
</dbReference>
<dbReference type="Gene3D" id="1.10.150.50">
    <property type="entry name" value="Transcription Factor, Ets-1"/>
    <property type="match status" value="1"/>
</dbReference>
<dbReference type="InterPro" id="IPR013761">
    <property type="entry name" value="SAM/pointed_sf"/>
</dbReference>
<keyword evidence="3" id="KW-1185">Reference proteome</keyword>
<dbReference type="InParanoid" id="A0A167KGG1"/>
<dbReference type="RefSeq" id="XP_018286077.1">
    <property type="nucleotide sequence ID" value="XM_018439561.1"/>
</dbReference>
<dbReference type="STRING" id="763407.A0A167KGG1"/>
<dbReference type="Pfam" id="PF00536">
    <property type="entry name" value="SAM_1"/>
    <property type="match status" value="1"/>
</dbReference>
<dbReference type="GeneID" id="29000467"/>
<dbReference type="SUPFAM" id="SSF47769">
    <property type="entry name" value="SAM/Pointed domain"/>
    <property type="match status" value="1"/>
</dbReference>
<reference evidence="3" key="1">
    <citation type="submission" date="2015-06" db="EMBL/GenBank/DDBJ databases">
        <title>Expansion of signal transduction pathways in fungi by whole-genome duplication.</title>
        <authorList>
            <consortium name="DOE Joint Genome Institute"/>
            <person name="Corrochano L.M."/>
            <person name="Kuo A."/>
            <person name="Marcet-Houben M."/>
            <person name="Polaino S."/>
            <person name="Salamov A."/>
            <person name="Villalobos J.M."/>
            <person name="Alvarez M.I."/>
            <person name="Avalos J."/>
            <person name="Benito E.P."/>
            <person name="Benoit I."/>
            <person name="Burger G."/>
            <person name="Camino L.P."/>
            <person name="Canovas D."/>
            <person name="Cerda-Olmedo E."/>
            <person name="Cheng J.-F."/>
            <person name="Dominguez A."/>
            <person name="Elias M."/>
            <person name="Eslava A.P."/>
            <person name="Glaser F."/>
            <person name="Grimwood J."/>
            <person name="Gutierrez G."/>
            <person name="Heitman J."/>
            <person name="Henrissat B."/>
            <person name="Iturriaga E.A."/>
            <person name="Lang B.F."/>
            <person name="Lavin J.L."/>
            <person name="Lee S."/>
            <person name="Li W."/>
            <person name="Lindquist E."/>
            <person name="Lopez-Garcia S."/>
            <person name="Luque E.M."/>
            <person name="Marcos A.T."/>
            <person name="Martin J."/>
            <person name="McCluskey K."/>
            <person name="Medina H.R."/>
            <person name="Miralles-Duran A."/>
            <person name="Miyazaki A."/>
            <person name="Munoz-Torres E."/>
            <person name="Oguiza J.A."/>
            <person name="Ohm R."/>
            <person name="Olmedo M."/>
            <person name="Orejas M."/>
            <person name="Ortiz-Castellanos L."/>
            <person name="Pisabarro A.G."/>
            <person name="Rodriguez-Romero J."/>
            <person name="Ruiz-Herrera J."/>
            <person name="Ruiz-Vazquez R."/>
            <person name="Sanz C."/>
            <person name="Schackwitz W."/>
            <person name="Schmutz J."/>
            <person name="Shahriari M."/>
            <person name="Shelest E."/>
            <person name="Silva-Franco F."/>
            <person name="Soanes D."/>
            <person name="Syed K."/>
            <person name="Tagua V.G."/>
            <person name="Talbot N.J."/>
            <person name="Thon M."/>
            <person name="De vries R.P."/>
            <person name="Wiebenga A."/>
            <person name="Yadav J.S."/>
            <person name="Braun E.L."/>
            <person name="Baker S."/>
            <person name="Garre V."/>
            <person name="Horwitz B."/>
            <person name="Torres-Martinez S."/>
            <person name="Idnurm A."/>
            <person name="Herrera-Estrella A."/>
            <person name="Gabaldon T."/>
            <person name="Grigoriev I.V."/>
        </authorList>
    </citation>
    <scope>NUCLEOTIDE SEQUENCE [LARGE SCALE GENOMIC DNA]</scope>
    <source>
        <strain evidence="3">NRRL 1555(-)</strain>
    </source>
</reference>